<dbReference type="AlphaFoldDB" id="L1M3G2"/>
<keyword evidence="5" id="KW-1185">Reference proteome</keyword>
<proteinExistence type="predicted"/>
<sequence length="105" mass="11505">MDKCAIEFIARRWWRRAEVWVIAALLIAGGAVLGWQSAYWAMASTQAHQVAEIRAAYDAAITERDQRLDELTRKAESAATKASKAATTATQAADKADEALNRVSP</sequence>
<dbReference type="EMBL" id="AMWJ02000002">
    <property type="protein sequence ID" value="NNJ16368.1"/>
    <property type="molecule type" value="Genomic_DNA"/>
</dbReference>
<evidence type="ECO:0000313" key="4">
    <source>
        <dbReference type="EMBL" id="NNJ16368.1"/>
    </source>
</evidence>
<feature type="compositionally biased region" description="Basic and acidic residues" evidence="1">
    <location>
        <begin position="94"/>
        <end position="105"/>
    </location>
</feature>
<feature type="compositionally biased region" description="Low complexity" evidence="1">
    <location>
        <begin position="79"/>
        <end position="93"/>
    </location>
</feature>
<reference evidence="3" key="1">
    <citation type="submission" date="2011-04" db="EMBL/GenBank/DDBJ databases">
        <authorList>
            <person name="Phale P."/>
            <person name="Raju S."/>
            <person name="Paliwal V."/>
            <person name="Purohit H.J."/>
        </authorList>
    </citation>
    <scope>NUCLEOTIDE SEQUENCE</scope>
    <source>
        <strain evidence="3">CSV86</strain>
    </source>
</reference>
<gene>
    <name evidence="3" type="ORF">CSV86_010045</name>
    <name evidence="4" type="ORF">CSV86_014660</name>
</gene>
<comment type="caution">
    <text evidence="3">The sequence shown here is derived from an EMBL/GenBank/DDBJ whole genome shotgun (WGS) entry which is preliminary data.</text>
</comment>
<feature type="transmembrane region" description="Helical" evidence="2">
    <location>
        <begin position="20"/>
        <end position="42"/>
    </location>
</feature>
<evidence type="ECO:0000313" key="5">
    <source>
        <dbReference type="Proteomes" id="UP000010448"/>
    </source>
</evidence>
<reference evidence="3 5" key="2">
    <citation type="journal article" date="2013" name="Genome Announc.">
        <title>Genome Sequence of Naphthalene-Degrading Soil Bacterium Pseudomonas putida CSV86.</title>
        <authorList>
            <person name="Phale P.S."/>
            <person name="Paliwal V."/>
            <person name="Raju S.C."/>
            <person name="Modak A."/>
            <person name="Purohit H.J."/>
        </authorList>
    </citation>
    <scope>NUCLEOTIDE SEQUENCE [LARGE SCALE GENOMIC DNA]</scope>
    <source>
        <strain evidence="3 5">CSV86</strain>
    </source>
</reference>
<name>L1M3G2_9PSED</name>
<dbReference type="RefSeq" id="WP_009397123.1">
    <property type="nucleotide sequence ID" value="NZ_AMWJ02000001.1"/>
</dbReference>
<evidence type="ECO:0000313" key="3">
    <source>
        <dbReference type="EMBL" id="NNJ15553.1"/>
    </source>
</evidence>
<evidence type="ECO:0000256" key="1">
    <source>
        <dbReference type="SAM" id="MobiDB-lite"/>
    </source>
</evidence>
<accession>L1M3G2</accession>
<keyword evidence="2" id="KW-0812">Transmembrane</keyword>
<organism evidence="3 5">
    <name type="scientific">Pseudomonas bharatica CSV86</name>
    <dbReference type="NCBI Taxonomy" id="1005395"/>
    <lineage>
        <taxon>Bacteria</taxon>
        <taxon>Pseudomonadati</taxon>
        <taxon>Pseudomonadota</taxon>
        <taxon>Gammaproteobacteria</taxon>
        <taxon>Pseudomonadales</taxon>
        <taxon>Pseudomonadaceae</taxon>
        <taxon>Pseudomonas</taxon>
        <taxon>Pseudomonas bharatica</taxon>
    </lineage>
</organism>
<reference evidence="3" key="3">
    <citation type="submission" date="2020-04" db="EMBL/GenBank/DDBJ databases">
        <title>Whole genome sequence of a novel Pseudomonas sp CSV86 degrading multiple aromatics.</title>
        <authorList>
            <person name="Phale P.S."/>
            <person name="Mohapatra B."/>
            <person name="Sharma R."/>
        </authorList>
    </citation>
    <scope>NUCLEOTIDE SEQUENCE</scope>
    <source>
        <strain evidence="3">CSV86</strain>
    </source>
</reference>
<evidence type="ECO:0000256" key="2">
    <source>
        <dbReference type="SAM" id="Phobius"/>
    </source>
</evidence>
<dbReference type="EMBL" id="AMWJ02000001">
    <property type="protein sequence ID" value="NNJ15553.1"/>
    <property type="molecule type" value="Genomic_DNA"/>
</dbReference>
<feature type="region of interest" description="Disordered" evidence="1">
    <location>
        <begin position="79"/>
        <end position="105"/>
    </location>
</feature>
<dbReference type="eggNOG" id="ENOG50329FQ">
    <property type="taxonomic scope" value="Bacteria"/>
</dbReference>
<keyword evidence="2" id="KW-1133">Transmembrane helix</keyword>
<dbReference type="Proteomes" id="UP000010448">
    <property type="component" value="Unassembled WGS sequence"/>
</dbReference>
<protein>
    <submittedName>
        <fullName evidence="3">Uncharacterized protein</fullName>
    </submittedName>
</protein>
<dbReference type="OrthoDB" id="7026046at2"/>
<keyword evidence="2" id="KW-0472">Membrane</keyword>